<keyword evidence="9" id="KW-1278">Translocase</keyword>
<evidence type="ECO:0000256" key="7">
    <source>
        <dbReference type="ARBA" id="ARBA00022741"/>
    </source>
</evidence>
<dbReference type="GO" id="GO:0005524">
    <property type="term" value="F:ATP binding"/>
    <property type="evidence" value="ECO:0007669"/>
    <property type="project" value="UniProtKB-UniRule"/>
</dbReference>
<dbReference type="SUPFAM" id="SSF56784">
    <property type="entry name" value="HAD-like"/>
    <property type="match status" value="1"/>
</dbReference>
<dbReference type="GO" id="GO:0055070">
    <property type="term" value="P:copper ion homeostasis"/>
    <property type="evidence" value="ECO:0007669"/>
    <property type="project" value="TreeGrafter"/>
</dbReference>
<dbReference type="Pfam" id="PF00702">
    <property type="entry name" value="Hydrolase"/>
    <property type="match status" value="1"/>
</dbReference>
<dbReference type="RefSeq" id="WP_039626612.1">
    <property type="nucleotide sequence ID" value="NZ_CP007775.1"/>
</dbReference>
<dbReference type="PROSITE" id="PS50846">
    <property type="entry name" value="HMA_2"/>
    <property type="match status" value="1"/>
</dbReference>
<feature type="transmembrane region" description="Helical" evidence="16">
    <location>
        <begin position="326"/>
        <end position="347"/>
    </location>
</feature>
<sequence>MHEVKLKIGNMTCVNCSNAIEKVCAKIDGVEDVSVSYVNSSGVFLLKDLSLEAKIKAKIKALGFEILQEEQNLYEFKLKELKNMKIKLIMSIILSSIVMYFEMFVQGNVSALIQMFLSMIAIFYCGKCFFIHALKGLRHKNLDMNTLISLGAFTSFVYSFFVYFEVFSKDGYLYFSGGAMIISFVLLGKYLEEKAKFKSLEYQNKLKNIDIKKANIILEDGSIKSIPSAFVKENDVILVKEGESVVADGVIIAGEAEVDVSFLTGEFLPLFKKQDDEILAGSVLINGSLKIKASKKAIESSLEQIKDLVFKAGNVKTPLANLANKISAYFVACIIVLSLFVFAFWYVKEGINAAFLHACATLLISCPCALGLATPIAIVSALANGARNFILVKNPAVLENLSSIKLAIFDKTGTLSQDDLDVYKHNLTQEDFQKLTQIENLSSHPIAKAFAKELNVKLNLQGKLSVLVGSGLFYQENKDEYLIGNEKLMLENGIDMQKSKQFLQEFEDQAPVCLYFAKNKICLGGVCLQNKLKNEAKDLIVKLKQKGVKSVILSGDNEKSVAKTANELDIDEYYSNLKPEQKLNFIKEKIKKERVLFIGDGINDAPALNLASASISFSKASELAKKSGDLILIKDDLSLIAYCFELSQRTKNIIKLNLFWAFIYNALCIPVAAGFVPFITLSPHLAALAMCFSSVTVVLNSLRLRYIF</sequence>
<evidence type="ECO:0000256" key="3">
    <source>
        <dbReference type="ARBA" id="ARBA00006024"/>
    </source>
</evidence>
<dbReference type="PANTHER" id="PTHR43520:SF8">
    <property type="entry name" value="P-TYPE CU(+) TRANSPORTER"/>
    <property type="match status" value="1"/>
</dbReference>
<evidence type="ECO:0000256" key="15">
    <source>
        <dbReference type="ARBA" id="ARBA00047424"/>
    </source>
</evidence>
<dbReference type="SUPFAM" id="SSF81665">
    <property type="entry name" value="Calcium ATPase, transmembrane domain M"/>
    <property type="match status" value="1"/>
</dbReference>
<protein>
    <recommendedName>
        <fullName evidence="14">Copper-transporting ATPase</fullName>
        <ecNumber evidence="13">7.2.2.9</ecNumber>
    </recommendedName>
</protein>
<dbReference type="Pfam" id="PF00403">
    <property type="entry name" value="HMA"/>
    <property type="match status" value="1"/>
</dbReference>
<evidence type="ECO:0000256" key="6">
    <source>
        <dbReference type="ARBA" id="ARBA00022723"/>
    </source>
</evidence>
<accession>A0A0A8HZ94</accession>
<feature type="transmembrane region" description="Helical" evidence="16">
    <location>
        <begin position="146"/>
        <end position="166"/>
    </location>
</feature>
<dbReference type="InterPro" id="IPR023298">
    <property type="entry name" value="ATPase_P-typ_TM_dom_sf"/>
</dbReference>
<dbReference type="Gene3D" id="3.40.1110.10">
    <property type="entry name" value="Calcium-transporting ATPase, cytoplasmic domain N"/>
    <property type="match status" value="1"/>
</dbReference>
<dbReference type="PANTHER" id="PTHR43520">
    <property type="entry name" value="ATP7, ISOFORM B"/>
    <property type="match status" value="1"/>
</dbReference>
<dbReference type="EC" id="7.2.2.9" evidence="13"/>
<dbReference type="InterPro" id="IPR001757">
    <property type="entry name" value="P_typ_ATPase"/>
</dbReference>
<keyword evidence="7 16" id="KW-0547">Nucleotide-binding</keyword>
<feature type="transmembrane region" description="Helical" evidence="16">
    <location>
        <begin position="685"/>
        <end position="702"/>
    </location>
</feature>
<evidence type="ECO:0000256" key="13">
    <source>
        <dbReference type="ARBA" id="ARBA00038904"/>
    </source>
</evidence>
<feature type="transmembrane region" description="Helical" evidence="16">
    <location>
        <begin position="86"/>
        <end position="105"/>
    </location>
</feature>
<dbReference type="Pfam" id="PF00122">
    <property type="entry name" value="E1-E2_ATPase"/>
    <property type="match status" value="1"/>
</dbReference>
<dbReference type="InterPro" id="IPR027256">
    <property type="entry name" value="P-typ_ATPase_IB"/>
</dbReference>
<dbReference type="PRINTS" id="PR00119">
    <property type="entry name" value="CATATPASE"/>
</dbReference>
<gene>
    <name evidence="18" type="primary">copA</name>
    <name evidence="18" type="ORF">UPTC3659_1292</name>
</gene>
<evidence type="ECO:0000313" key="18">
    <source>
        <dbReference type="EMBL" id="AJD02125.1"/>
    </source>
</evidence>
<proteinExistence type="inferred from homology"/>
<dbReference type="Proteomes" id="UP000031130">
    <property type="component" value="Chromosome"/>
</dbReference>
<evidence type="ECO:0000256" key="5">
    <source>
        <dbReference type="ARBA" id="ARBA00022692"/>
    </source>
</evidence>
<evidence type="ECO:0000256" key="12">
    <source>
        <dbReference type="ARBA" id="ARBA00037143"/>
    </source>
</evidence>
<dbReference type="KEGG" id="cln:UPTC3659_1292"/>
<dbReference type="NCBIfam" id="TIGR01494">
    <property type="entry name" value="ATPase_P-type"/>
    <property type="match status" value="1"/>
</dbReference>
<evidence type="ECO:0000256" key="8">
    <source>
        <dbReference type="ARBA" id="ARBA00022840"/>
    </source>
</evidence>
<evidence type="ECO:0000256" key="4">
    <source>
        <dbReference type="ARBA" id="ARBA00022553"/>
    </source>
</evidence>
<dbReference type="GO" id="GO:0043682">
    <property type="term" value="F:P-type divalent copper transporter activity"/>
    <property type="evidence" value="ECO:0007669"/>
    <property type="project" value="UniProtKB-EC"/>
</dbReference>
<dbReference type="EMBL" id="CP007775">
    <property type="protein sequence ID" value="AJD02125.1"/>
    <property type="molecule type" value="Genomic_DNA"/>
</dbReference>
<comment type="subcellular location">
    <subcellularLocation>
        <location evidence="2 16">Cell membrane</location>
    </subcellularLocation>
    <subcellularLocation>
        <location evidence="1">Endomembrane system</location>
        <topology evidence="1">Multi-pass membrane protein</topology>
    </subcellularLocation>
</comment>
<organism evidence="18 19">
    <name type="scientific">Campylobacter lari NCTC 11845</name>
    <dbReference type="NCBI Taxonomy" id="1388749"/>
    <lineage>
        <taxon>Bacteria</taxon>
        <taxon>Pseudomonadati</taxon>
        <taxon>Campylobacterota</taxon>
        <taxon>Epsilonproteobacteria</taxon>
        <taxon>Campylobacterales</taxon>
        <taxon>Campylobacteraceae</taxon>
        <taxon>Campylobacter</taxon>
    </lineage>
</organism>
<keyword evidence="6 16" id="KW-0479">Metal-binding</keyword>
<comment type="similarity">
    <text evidence="3 16">Belongs to the cation transport ATPase (P-type) (TC 3.A.3) family. Type IB subfamily.</text>
</comment>
<dbReference type="GO" id="GO:0016887">
    <property type="term" value="F:ATP hydrolysis activity"/>
    <property type="evidence" value="ECO:0007669"/>
    <property type="project" value="InterPro"/>
</dbReference>
<dbReference type="GO" id="GO:0005507">
    <property type="term" value="F:copper ion binding"/>
    <property type="evidence" value="ECO:0007669"/>
    <property type="project" value="TreeGrafter"/>
</dbReference>
<evidence type="ECO:0000256" key="9">
    <source>
        <dbReference type="ARBA" id="ARBA00022967"/>
    </source>
</evidence>
<evidence type="ECO:0000256" key="16">
    <source>
        <dbReference type="RuleBase" id="RU362081"/>
    </source>
</evidence>
<dbReference type="InterPro" id="IPR006121">
    <property type="entry name" value="HMA_dom"/>
</dbReference>
<keyword evidence="8 16" id="KW-0067">ATP-binding</keyword>
<dbReference type="InterPro" id="IPR059000">
    <property type="entry name" value="ATPase_P-type_domA"/>
</dbReference>
<keyword evidence="4" id="KW-0597">Phosphoprotein</keyword>
<evidence type="ECO:0000256" key="10">
    <source>
        <dbReference type="ARBA" id="ARBA00022989"/>
    </source>
</evidence>
<dbReference type="Gene3D" id="3.40.50.1000">
    <property type="entry name" value="HAD superfamily/HAD-like"/>
    <property type="match status" value="1"/>
</dbReference>
<dbReference type="SFLD" id="SFLDG00002">
    <property type="entry name" value="C1.7:_P-type_atpase_like"/>
    <property type="match status" value="1"/>
</dbReference>
<dbReference type="GO" id="GO:0012505">
    <property type="term" value="C:endomembrane system"/>
    <property type="evidence" value="ECO:0007669"/>
    <property type="project" value="UniProtKB-SubCell"/>
</dbReference>
<dbReference type="NCBIfam" id="TIGR01511">
    <property type="entry name" value="ATPase-IB1_Cu"/>
    <property type="match status" value="1"/>
</dbReference>
<dbReference type="CDD" id="cd00371">
    <property type="entry name" value="HMA"/>
    <property type="match status" value="1"/>
</dbReference>
<dbReference type="Gene3D" id="3.30.70.100">
    <property type="match status" value="1"/>
</dbReference>
<dbReference type="Gene3D" id="2.70.150.10">
    <property type="entry name" value="Calcium-transporting ATPase, cytoplasmic transduction domain A"/>
    <property type="match status" value="1"/>
</dbReference>
<dbReference type="NCBIfam" id="TIGR01525">
    <property type="entry name" value="ATPase-IB_hvy"/>
    <property type="match status" value="1"/>
</dbReference>
<feature type="transmembrane region" description="Helical" evidence="16">
    <location>
        <begin position="658"/>
        <end position="679"/>
    </location>
</feature>
<feature type="transmembrane region" description="Helical" evidence="16">
    <location>
        <begin position="353"/>
        <end position="383"/>
    </location>
</feature>
<feature type="transmembrane region" description="Helical" evidence="16">
    <location>
        <begin position="111"/>
        <end position="134"/>
    </location>
</feature>
<dbReference type="InterPro" id="IPR044492">
    <property type="entry name" value="P_typ_ATPase_HD_dom"/>
</dbReference>
<dbReference type="SUPFAM" id="SSF55008">
    <property type="entry name" value="HMA, heavy metal-associated domain"/>
    <property type="match status" value="1"/>
</dbReference>
<keyword evidence="5 16" id="KW-0812">Transmembrane</keyword>
<evidence type="ECO:0000256" key="14">
    <source>
        <dbReference type="ARBA" id="ARBA00040690"/>
    </source>
</evidence>
<dbReference type="OrthoDB" id="2490525at2"/>
<dbReference type="SFLD" id="SFLDS00003">
    <property type="entry name" value="Haloacid_Dehalogenase"/>
    <property type="match status" value="1"/>
</dbReference>
<dbReference type="InterPro" id="IPR036163">
    <property type="entry name" value="HMA_dom_sf"/>
</dbReference>
<name>A0A0A8HZ94_CAMLA</name>
<dbReference type="PRINTS" id="PR00943">
    <property type="entry name" value="CUATPASE"/>
</dbReference>
<dbReference type="SFLD" id="SFLDF00027">
    <property type="entry name" value="p-type_atpase"/>
    <property type="match status" value="1"/>
</dbReference>
<evidence type="ECO:0000256" key="2">
    <source>
        <dbReference type="ARBA" id="ARBA00004236"/>
    </source>
</evidence>
<dbReference type="InterPro" id="IPR023214">
    <property type="entry name" value="HAD_sf"/>
</dbReference>
<keyword evidence="11 16" id="KW-0472">Membrane</keyword>
<evidence type="ECO:0000259" key="17">
    <source>
        <dbReference type="PROSITE" id="PS50846"/>
    </source>
</evidence>
<evidence type="ECO:0000256" key="11">
    <source>
        <dbReference type="ARBA" id="ARBA00023136"/>
    </source>
</evidence>
<evidence type="ECO:0000256" key="1">
    <source>
        <dbReference type="ARBA" id="ARBA00004127"/>
    </source>
</evidence>
<comment type="function">
    <text evidence="12">Probably involved in copper export.</text>
</comment>
<feature type="transmembrane region" description="Helical" evidence="16">
    <location>
        <begin position="172"/>
        <end position="191"/>
    </location>
</feature>
<dbReference type="InterPro" id="IPR036412">
    <property type="entry name" value="HAD-like_sf"/>
</dbReference>
<dbReference type="HOGENOM" id="CLU_001771_0_3_7"/>
<reference evidence="18 19" key="1">
    <citation type="journal article" date="2014" name="Genome Biol. Evol.">
        <title>Comparative Genomics of the Campylobacter lari Group.</title>
        <authorList>
            <person name="Miller W.G."/>
            <person name="Yee E."/>
            <person name="Chapman M.H."/>
            <person name="Smith T.P."/>
            <person name="Bono J.L."/>
            <person name="Huynh S."/>
            <person name="Parker C.T."/>
            <person name="Vandamme P."/>
            <person name="Luong K."/>
            <person name="Korlach J."/>
        </authorList>
    </citation>
    <scope>NUCLEOTIDE SEQUENCE [LARGE SCALE GENOMIC DNA]</scope>
    <source>
        <strain evidence="19">RM3659</strain>
    </source>
</reference>
<dbReference type="InterPro" id="IPR023299">
    <property type="entry name" value="ATPase_P-typ_cyto_dom_N"/>
</dbReference>
<dbReference type="SUPFAM" id="SSF81653">
    <property type="entry name" value="Calcium ATPase, transduction domain A"/>
    <property type="match status" value="1"/>
</dbReference>
<dbReference type="GO" id="GO:0005886">
    <property type="term" value="C:plasma membrane"/>
    <property type="evidence" value="ECO:0007669"/>
    <property type="project" value="UniProtKB-SubCell"/>
</dbReference>
<dbReference type="AlphaFoldDB" id="A0A0A8HZ94"/>
<feature type="domain" description="HMA" evidence="17">
    <location>
        <begin position="2"/>
        <end position="67"/>
    </location>
</feature>
<dbReference type="InterPro" id="IPR008250">
    <property type="entry name" value="ATPase_P-typ_transduc_dom_A_sf"/>
</dbReference>
<comment type="catalytic activity">
    <reaction evidence="15">
        <text>Cu(2+)(in) + ATP + H2O = Cu(2+)(out) + ADP + phosphate + H(+)</text>
        <dbReference type="Rhea" id="RHEA:10376"/>
        <dbReference type="ChEBI" id="CHEBI:15377"/>
        <dbReference type="ChEBI" id="CHEBI:15378"/>
        <dbReference type="ChEBI" id="CHEBI:29036"/>
        <dbReference type="ChEBI" id="CHEBI:30616"/>
        <dbReference type="ChEBI" id="CHEBI:43474"/>
        <dbReference type="ChEBI" id="CHEBI:456216"/>
        <dbReference type="EC" id="7.2.2.9"/>
    </reaction>
</comment>
<keyword evidence="10 16" id="KW-1133">Transmembrane helix</keyword>
<evidence type="ECO:0000313" key="19">
    <source>
        <dbReference type="Proteomes" id="UP000031130"/>
    </source>
</evidence>
<keyword evidence="16" id="KW-1003">Cell membrane</keyword>